<organism evidence="1 2">
    <name type="scientific">Mycetomoellerius zeteki</name>
    <dbReference type="NCBI Taxonomy" id="64791"/>
    <lineage>
        <taxon>Eukaryota</taxon>
        <taxon>Metazoa</taxon>
        <taxon>Ecdysozoa</taxon>
        <taxon>Arthropoda</taxon>
        <taxon>Hexapoda</taxon>
        <taxon>Insecta</taxon>
        <taxon>Pterygota</taxon>
        <taxon>Neoptera</taxon>
        <taxon>Endopterygota</taxon>
        <taxon>Hymenoptera</taxon>
        <taxon>Apocrita</taxon>
        <taxon>Aculeata</taxon>
        <taxon>Formicoidea</taxon>
        <taxon>Formicidae</taxon>
        <taxon>Myrmicinae</taxon>
        <taxon>Mycetomoellerius</taxon>
    </lineage>
</organism>
<evidence type="ECO:0000313" key="1">
    <source>
        <dbReference type="EMBL" id="KYQ49349.1"/>
    </source>
</evidence>
<name>A0A151WN96_9HYME</name>
<dbReference type="EMBL" id="KQ982907">
    <property type="protein sequence ID" value="KYQ49349.1"/>
    <property type="molecule type" value="Genomic_DNA"/>
</dbReference>
<sequence length="128" mass="14030">MVTRSCGRPQLRAGGHGTPAVFPTGKSAAIFHYPTRQCICLFRPPPACSSDPAVALTLEKVSCRYLCFDTGERRTSLAMIMFSLFTGLYGARWRKSGGTVLCATIGCIESMIYRHAERKKLSARHSGK</sequence>
<gene>
    <name evidence="1" type="ORF">ALC60_11454</name>
</gene>
<accession>A0A151WN96</accession>
<dbReference type="Proteomes" id="UP000075809">
    <property type="component" value="Unassembled WGS sequence"/>
</dbReference>
<evidence type="ECO:0000313" key="2">
    <source>
        <dbReference type="Proteomes" id="UP000075809"/>
    </source>
</evidence>
<proteinExistence type="predicted"/>
<dbReference type="AlphaFoldDB" id="A0A151WN96"/>
<protein>
    <submittedName>
        <fullName evidence="1">Uncharacterized protein</fullName>
    </submittedName>
</protein>
<keyword evidence="2" id="KW-1185">Reference proteome</keyword>
<reference evidence="1 2" key="1">
    <citation type="submission" date="2015-09" db="EMBL/GenBank/DDBJ databases">
        <title>Trachymyrmex zeteki WGS genome.</title>
        <authorList>
            <person name="Nygaard S."/>
            <person name="Hu H."/>
            <person name="Boomsma J."/>
            <person name="Zhang G."/>
        </authorList>
    </citation>
    <scope>NUCLEOTIDE SEQUENCE [LARGE SCALE GENOMIC DNA]</scope>
    <source>
        <strain evidence="1">Tzet28-1</strain>
        <tissue evidence="1">Whole body</tissue>
    </source>
</reference>